<evidence type="ECO:0000256" key="1">
    <source>
        <dbReference type="HAMAP-Rule" id="MF_00386"/>
    </source>
</evidence>
<gene>
    <name evidence="2" type="ORF">HJO_10667</name>
</gene>
<dbReference type="PANTHER" id="PTHR33383">
    <property type="entry name" value="MEMBRANE PROTEIN INSERTION EFFICIENCY FACTOR-RELATED"/>
    <property type="match status" value="1"/>
</dbReference>
<keyword evidence="1" id="KW-0472">Membrane</keyword>
<dbReference type="EMBL" id="ARYK01000005">
    <property type="protein sequence ID" value="KCZ91573.1"/>
    <property type="molecule type" value="Genomic_DNA"/>
</dbReference>
<dbReference type="SMART" id="SM01234">
    <property type="entry name" value="Haemolytic"/>
    <property type="match status" value="1"/>
</dbReference>
<dbReference type="AlphaFoldDB" id="A0A059FMA5"/>
<name>A0A059FMA5_9PROT</name>
<dbReference type="Pfam" id="PF01809">
    <property type="entry name" value="YidD"/>
    <property type="match status" value="1"/>
</dbReference>
<proteinExistence type="inferred from homology"/>
<comment type="caution">
    <text evidence="2">The sequence shown here is derived from an EMBL/GenBank/DDBJ whole genome shotgun (WGS) entry which is preliminary data.</text>
</comment>
<dbReference type="NCBIfam" id="TIGR00278">
    <property type="entry name" value="membrane protein insertion efficiency factor YidD"/>
    <property type="match status" value="1"/>
</dbReference>
<keyword evidence="1" id="KW-1003">Cell membrane</keyword>
<dbReference type="eggNOG" id="COG0759">
    <property type="taxonomic scope" value="Bacteria"/>
</dbReference>
<dbReference type="STRING" id="1280950.HJO_10667"/>
<organism evidence="2 3">
    <name type="scientific">Hyphomonas johnsonii MHS-2</name>
    <dbReference type="NCBI Taxonomy" id="1280950"/>
    <lineage>
        <taxon>Bacteria</taxon>
        <taxon>Pseudomonadati</taxon>
        <taxon>Pseudomonadota</taxon>
        <taxon>Alphaproteobacteria</taxon>
        <taxon>Hyphomonadales</taxon>
        <taxon>Hyphomonadaceae</taxon>
        <taxon>Hyphomonas</taxon>
    </lineage>
</organism>
<dbReference type="PATRIC" id="fig|1280950.3.peg.2134"/>
<keyword evidence="3" id="KW-1185">Reference proteome</keyword>
<dbReference type="Proteomes" id="UP000025171">
    <property type="component" value="Unassembled WGS sequence"/>
</dbReference>
<dbReference type="OrthoDB" id="9801753at2"/>
<dbReference type="RefSeq" id="WP_035616841.1">
    <property type="nucleotide sequence ID" value="NZ_ARYK01000005.1"/>
</dbReference>
<comment type="similarity">
    <text evidence="1">Belongs to the UPF0161 family.</text>
</comment>
<evidence type="ECO:0000313" key="3">
    <source>
        <dbReference type="Proteomes" id="UP000025171"/>
    </source>
</evidence>
<dbReference type="HAMAP" id="MF_00386">
    <property type="entry name" value="UPF0161_YidD"/>
    <property type="match status" value="1"/>
</dbReference>
<comment type="subcellular location">
    <subcellularLocation>
        <location evidence="1">Cell membrane</location>
        <topology evidence="1">Peripheral membrane protein</topology>
        <orientation evidence="1">Cytoplasmic side</orientation>
    </subcellularLocation>
</comment>
<evidence type="ECO:0000313" key="2">
    <source>
        <dbReference type="EMBL" id="KCZ91573.1"/>
    </source>
</evidence>
<protein>
    <recommendedName>
        <fullName evidence="1">Putative membrane protein insertion efficiency factor</fullName>
    </recommendedName>
</protein>
<dbReference type="GO" id="GO:0005886">
    <property type="term" value="C:plasma membrane"/>
    <property type="evidence" value="ECO:0007669"/>
    <property type="project" value="UniProtKB-SubCell"/>
</dbReference>
<sequence>MRRKAAYVLLRIYKATFSPLFYVFGARCQHKPTCSEYGAECVARHGWWAGGWMAFARFIRCRPGGSFGHDPAPETLPDVPAWQPWRYGDWKTGGRPFPPPGVENPPEA</sequence>
<reference evidence="2 3" key="1">
    <citation type="journal article" date="2014" name="Antonie Van Leeuwenhoek">
        <title>Hyphomonas beringensis sp. nov. and Hyphomonas chukchiensis sp. nov., isolated from surface seawater of the Bering Sea and Chukchi Sea.</title>
        <authorList>
            <person name="Li C."/>
            <person name="Lai Q."/>
            <person name="Li G."/>
            <person name="Dong C."/>
            <person name="Wang J."/>
            <person name="Liao Y."/>
            <person name="Shao Z."/>
        </authorList>
    </citation>
    <scope>NUCLEOTIDE SEQUENCE [LARGE SCALE GENOMIC DNA]</scope>
    <source>
        <strain evidence="2 3">MHS-2</strain>
    </source>
</reference>
<accession>A0A059FMA5</accession>
<dbReference type="PANTHER" id="PTHR33383:SF1">
    <property type="entry name" value="MEMBRANE PROTEIN INSERTION EFFICIENCY FACTOR-RELATED"/>
    <property type="match status" value="1"/>
</dbReference>
<comment type="function">
    <text evidence="1">Could be involved in insertion of integral membrane proteins into the membrane.</text>
</comment>
<dbReference type="InterPro" id="IPR002696">
    <property type="entry name" value="Membr_insert_effic_factor_YidD"/>
</dbReference>